<evidence type="ECO:0000313" key="5">
    <source>
        <dbReference type="EMBL" id="KUF17503.1"/>
    </source>
</evidence>
<name>A0A0W7X3V3_9ACTN</name>
<protein>
    <submittedName>
        <fullName evidence="5">GCN5 family acetyltransferase</fullName>
    </submittedName>
</protein>
<evidence type="ECO:0000259" key="4">
    <source>
        <dbReference type="PROSITE" id="PS51186"/>
    </source>
</evidence>
<dbReference type="GO" id="GO:0008999">
    <property type="term" value="F:protein-N-terminal-alanine acetyltransferase activity"/>
    <property type="evidence" value="ECO:0007669"/>
    <property type="project" value="TreeGrafter"/>
</dbReference>
<dbReference type="Pfam" id="PF13302">
    <property type="entry name" value="Acetyltransf_3"/>
    <property type="match status" value="1"/>
</dbReference>
<comment type="caution">
    <text evidence="5">The sequence shown here is derived from an EMBL/GenBank/DDBJ whole genome shotgun (WGS) entry which is preliminary data.</text>
</comment>
<dbReference type="PANTHER" id="PTHR43792:SF8">
    <property type="entry name" value="[RIBOSOMAL PROTEIN US5]-ALANINE N-ACETYLTRANSFERASE"/>
    <property type="match status" value="1"/>
</dbReference>
<dbReference type="CDD" id="cd04301">
    <property type="entry name" value="NAT_SF"/>
    <property type="match status" value="1"/>
</dbReference>
<comment type="similarity">
    <text evidence="3">Belongs to the acetyltransferase family. RimJ subfamily.</text>
</comment>
<organism evidence="5 6">
    <name type="scientific">Streptomyces silvensis</name>
    <dbReference type="NCBI Taxonomy" id="1765722"/>
    <lineage>
        <taxon>Bacteria</taxon>
        <taxon>Bacillati</taxon>
        <taxon>Actinomycetota</taxon>
        <taxon>Actinomycetes</taxon>
        <taxon>Kitasatosporales</taxon>
        <taxon>Streptomycetaceae</taxon>
        <taxon>Streptomyces</taxon>
    </lineage>
</organism>
<dbReference type="AlphaFoldDB" id="A0A0W7X3V3"/>
<dbReference type="OrthoDB" id="2631610at2"/>
<keyword evidence="1 5" id="KW-0808">Transferase</keyword>
<evidence type="ECO:0000256" key="3">
    <source>
        <dbReference type="ARBA" id="ARBA00038502"/>
    </source>
</evidence>
<dbReference type="InterPro" id="IPR051531">
    <property type="entry name" value="N-acetyltransferase"/>
</dbReference>
<evidence type="ECO:0000256" key="2">
    <source>
        <dbReference type="ARBA" id="ARBA00023315"/>
    </source>
</evidence>
<dbReference type="PANTHER" id="PTHR43792">
    <property type="entry name" value="GNAT FAMILY, PUTATIVE (AFU_ORTHOLOGUE AFUA_3G00765)-RELATED-RELATED"/>
    <property type="match status" value="1"/>
</dbReference>
<feature type="domain" description="N-acetyltransferase" evidence="4">
    <location>
        <begin position="9"/>
        <end position="166"/>
    </location>
</feature>
<dbReference type="InterPro" id="IPR000182">
    <property type="entry name" value="GNAT_dom"/>
</dbReference>
<dbReference type="SUPFAM" id="SSF55729">
    <property type="entry name" value="Acyl-CoA N-acyltransferases (Nat)"/>
    <property type="match status" value="1"/>
</dbReference>
<dbReference type="GO" id="GO:0005737">
    <property type="term" value="C:cytoplasm"/>
    <property type="evidence" value="ECO:0007669"/>
    <property type="project" value="TreeGrafter"/>
</dbReference>
<gene>
    <name evidence="5" type="ORF">AT728_08695</name>
</gene>
<dbReference type="STRING" id="1765722.AT728_08695"/>
<dbReference type="PROSITE" id="PS51186">
    <property type="entry name" value="GNAT"/>
    <property type="match status" value="1"/>
</dbReference>
<dbReference type="EMBL" id="LOCL01000033">
    <property type="protein sequence ID" value="KUF17503.1"/>
    <property type="molecule type" value="Genomic_DNA"/>
</dbReference>
<evidence type="ECO:0000256" key="1">
    <source>
        <dbReference type="ARBA" id="ARBA00022679"/>
    </source>
</evidence>
<dbReference type="Proteomes" id="UP000054804">
    <property type="component" value="Unassembled WGS sequence"/>
</dbReference>
<keyword evidence="6" id="KW-1185">Reference proteome</keyword>
<dbReference type="InterPro" id="IPR016181">
    <property type="entry name" value="Acyl_CoA_acyltransferase"/>
</dbReference>
<proteinExistence type="inferred from homology"/>
<sequence length="173" mass="19300">MERSPAPDIRLTPWSEGDFDLLVRHNAPEMTAHLGGPESDEKLLDRHRRYVGLEGSRSGWMFRIATGPEGKPAGIVGFWETAHRGEDVWEAGWGVLPEFQGQGIAAAAVRLVVAEARGTQARRHLHAFPSVENAASNGVCRKAGFVLLGEEDMEYPKGHWMRCNDWRIDLTQE</sequence>
<keyword evidence="2" id="KW-0012">Acyltransferase</keyword>
<dbReference type="RefSeq" id="WP_058847969.1">
    <property type="nucleotide sequence ID" value="NZ_LOCL01000033.1"/>
</dbReference>
<accession>A0A0W7X3V3</accession>
<dbReference type="Gene3D" id="3.40.630.30">
    <property type="match status" value="1"/>
</dbReference>
<evidence type="ECO:0000313" key="6">
    <source>
        <dbReference type="Proteomes" id="UP000054804"/>
    </source>
</evidence>
<reference evidence="5 6" key="1">
    <citation type="submission" date="2015-12" db="EMBL/GenBank/DDBJ databases">
        <title>Draft genome sequence of Streptomyces silvensis ATCC 53525, a producer of novel hormone antagonists.</title>
        <authorList>
            <person name="Johnston C.W."/>
            <person name="Li Y."/>
            <person name="Magarvey N.A."/>
        </authorList>
    </citation>
    <scope>NUCLEOTIDE SEQUENCE [LARGE SCALE GENOMIC DNA]</scope>
    <source>
        <strain evidence="5 6">ATCC 53525</strain>
    </source>
</reference>